<feature type="region of interest" description="Disordered" evidence="1">
    <location>
        <begin position="26"/>
        <end position="74"/>
    </location>
</feature>
<name>A0A7X6N0M8_9LACO</name>
<dbReference type="EMBL" id="JAAXPN010000001">
    <property type="protein sequence ID" value="NKZ23536.1"/>
    <property type="molecule type" value="Genomic_DNA"/>
</dbReference>
<reference evidence="3 4" key="1">
    <citation type="submission" date="2020-04" db="EMBL/GenBank/DDBJ databases">
        <title>MicrobeNet Type strains.</title>
        <authorList>
            <person name="Nicholson A.C."/>
        </authorList>
    </citation>
    <scope>NUCLEOTIDE SEQUENCE [LARGE SCALE GENOMIC DNA]</scope>
    <source>
        <strain evidence="3 4">CCUG 61472</strain>
    </source>
</reference>
<keyword evidence="2" id="KW-0732">Signal</keyword>
<feature type="signal peptide" evidence="2">
    <location>
        <begin position="1"/>
        <end position="24"/>
    </location>
</feature>
<gene>
    <name evidence="3" type="ORF">HF964_01765</name>
</gene>
<evidence type="ECO:0000256" key="2">
    <source>
        <dbReference type="SAM" id="SignalP"/>
    </source>
</evidence>
<comment type="caution">
    <text evidence="3">The sequence shown here is derived from an EMBL/GenBank/DDBJ whole genome shotgun (WGS) entry which is preliminary data.</text>
</comment>
<sequence length="300" mass="32136">MLNFKKLSLVVPVALIAGTLAACSQPGSNNAADSSSTTSSSSSASNTNNNDVDNSNAGSPIATVGNDNNTLQNNPSAKRALDRLIKAQPTPQRDRIKVLNTDLQAKLGKVALPQVTGLGQGSENLNIAYTGNHNNYTINYTVGDKPLAFNSPAVTKQNPYAVLQKQTFNSADEAKKQISYIVAEDAFSGMPVTGLKSGITAFYDQGAGHSNLYWNEGNWSLGVKANSLANQKPDPLAHQVLDWLDQYFLPAPKSVGQISFNSTITPRMRDQVIKWQDGNIVFTLTAHDPETAVKMAASIR</sequence>
<feature type="compositionally biased region" description="Low complexity" evidence="1">
    <location>
        <begin position="28"/>
        <end position="56"/>
    </location>
</feature>
<dbReference type="AlphaFoldDB" id="A0A7X6N0M8"/>
<feature type="chain" id="PRO_5038361664" description="Lipoprotein" evidence="2">
    <location>
        <begin position="25"/>
        <end position="300"/>
    </location>
</feature>
<accession>A0A7X6N0M8</accession>
<dbReference type="Proteomes" id="UP000549765">
    <property type="component" value="Unassembled WGS sequence"/>
</dbReference>
<organism evidence="3 4">
    <name type="scientific">Periweissella fabalis</name>
    <dbReference type="NCBI Taxonomy" id="1070421"/>
    <lineage>
        <taxon>Bacteria</taxon>
        <taxon>Bacillati</taxon>
        <taxon>Bacillota</taxon>
        <taxon>Bacilli</taxon>
        <taxon>Lactobacillales</taxon>
        <taxon>Lactobacillaceae</taxon>
        <taxon>Periweissella</taxon>
    </lineage>
</organism>
<dbReference type="PROSITE" id="PS51257">
    <property type="entry name" value="PROKAR_LIPOPROTEIN"/>
    <property type="match status" value="1"/>
</dbReference>
<dbReference type="RefSeq" id="WP_168721327.1">
    <property type="nucleotide sequence ID" value="NZ_JAAXPN010000001.1"/>
</dbReference>
<protein>
    <recommendedName>
        <fullName evidence="5">Lipoprotein</fullName>
    </recommendedName>
</protein>
<proteinExistence type="predicted"/>
<evidence type="ECO:0000313" key="3">
    <source>
        <dbReference type="EMBL" id="NKZ23536.1"/>
    </source>
</evidence>
<evidence type="ECO:0000313" key="4">
    <source>
        <dbReference type="Proteomes" id="UP000549765"/>
    </source>
</evidence>
<evidence type="ECO:0008006" key="5">
    <source>
        <dbReference type="Google" id="ProtNLM"/>
    </source>
</evidence>
<keyword evidence="4" id="KW-1185">Reference proteome</keyword>
<feature type="compositionally biased region" description="Polar residues" evidence="1">
    <location>
        <begin position="65"/>
        <end position="74"/>
    </location>
</feature>
<evidence type="ECO:0000256" key="1">
    <source>
        <dbReference type="SAM" id="MobiDB-lite"/>
    </source>
</evidence>